<keyword evidence="1" id="KW-0689">Ribosomal protein</keyword>
<organism evidence="1">
    <name type="scientific">Taxus cuspidata</name>
    <name type="common">Japanese yew</name>
    <dbReference type="NCBI Taxonomy" id="99806"/>
    <lineage>
        <taxon>Eukaryota</taxon>
        <taxon>Viridiplantae</taxon>
        <taxon>Streptophyta</taxon>
        <taxon>Embryophyta</taxon>
        <taxon>Tracheophyta</taxon>
        <taxon>Spermatophyta</taxon>
        <taxon>Pinopsida</taxon>
        <taxon>Pinidae</taxon>
        <taxon>Conifers II</taxon>
        <taxon>Cupressales</taxon>
        <taxon>Taxaceae</taxon>
        <taxon>Taxus</taxon>
    </lineage>
</organism>
<sequence>MNKYETRLFYVTIVNFLELGAQPTGTVYGIFLRAKMFRFKHAF</sequence>
<protein>
    <submittedName>
        <fullName evidence="1">Ribosomal protein S16</fullName>
    </submittedName>
</protein>
<dbReference type="GO" id="GO:0005840">
    <property type="term" value="C:ribosome"/>
    <property type="evidence" value="ECO:0007669"/>
    <property type="project" value="UniProtKB-KW"/>
</dbReference>
<name>A0A410HY72_TAXCU</name>
<keyword evidence="1" id="KW-0687">Ribonucleoprotein</keyword>
<geneLocation type="chloroplast" evidence="1"/>
<keyword evidence="1" id="KW-0934">Plastid</keyword>
<gene>
    <name evidence="1" type="primary">rps16</name>
</gene>
<dbReference type="EMBL" id="MH463443">
    <property type="protein sequence ID" value="QAB45255.1"/>
    <property type="molecule type" value="Genomic_DNA"/>
</dbReference>
<proteinExistence type="predicted"/>
<reference evidence="1" key="1">
    <citation type="submission" date="2018-06" db="EMBL/GenBank/DDBJ databases">
        <title>Complete Chloroplast Sequences of Four Endangered Medicinal Plants: Gene Organization, Structure Rearrengment, and Implications for Phylogenetic Studies of Gymnosperm.</title>
        <authorList>
            <person name="Wu W.L."/>
            <person name="Li X.W."/>
            <person name="Yuan C."/>
            <person name="Zhang C."/>
        </authorList>
    </citation>
    <scope>NUCLEOTIDE SEQUENCE</scope>
</reference>
<evidence type="ECO:0000313" key="1">
    <source>
        <dbReference type="EMBL" id="QAB45255.1"/>
    </source>
</evidence>
<keyword evidence="1" id="KW-0150">Chloroplast</keyword>
<dbReference type="AlphaFoldDB" id="A0A410HY72"/>
<accession>A0A410HY72</accession>